<name>A0A2V0PF21_9CHLO</name>
<dbReference type="GO" id="GO:0016020">
    <property type="term" value="C:membrane"/>
    <property type="evidence" value="ECO:0007669"/>
    <property type="project" value="UniProtKB-SubCell"/>
</dbReference>
<reference evidence="12 13" key="1">
    <citation type="journal article" date="2018" name="Sci. Rep.">
        <title>Raphidocelis subcapitata (=Pseudokirchneriella subcapitata) provides an insight into genome evolution and environmental adaptations in the Sphaeropleales.</title>
        <authorList>
            <person name="Suzuki S."/>
            <person name="Yamaguchi H."/>
            <person name="Nakajima N."/>
            <person name="Kawachi M."/>
        </authorList>
    </citation>
    <scope>NUCLEOTIDE SEQUENCE [LARGE SCALE GENOMIC DNA]</scope>
    <source>
        <strain evidence="12 13">NIES-35</strain>
    </source>
</reference>
<dbReference type="OrthoDB" id="19261at2759"/>
<feature type="transmembrane region" description="Helical" evidence="8">
    <location>
        <begin position="446"/>
        <end position="467"/>
    </location>
</feature>
<dbReference type="Pfam" id="PF03351">
    <property type="entry name" value="DOMON"/>
    <property type="match status" value="1"/>
</dbReference>
<evidence type="ECO:0000259" key="11">
    <source>
        <dbReference type="PROSITE" id="PS50939"/>
    </source>
</evidence>
<dbReference type="PANTHER" id="PTHR23130:SF171">
    <property type="entry name" value="OS01G0895300 PROTEIN"/>
    <property type="match status" value="1"/>
</dbReference>
<dbReference type="InterPro" id="IPR006593">
    <property type="entry name" value="Cyt_b561/ferric_Rdtase_TM"/>
</dbReference>
<dbReference type="PROSITE" id="PS50836">
    <property type="entry name" value="DOMON"/>
    <property type="match status" value="1"/>
</dbReference>
<feature type="signal peptide" evidence="9">
    <location>
        <begin position="1"/>
        <end position="20"/>
    </location>
</feature>
<dbReference type="STRING" id="307507.A0A2V0PF21"/>
<feature type="transmembrane region" description="Helical" evidence="8">
    <location>
        <begin position="593"/>
        <end position="612"/>
    </location>
</feature>
<dbReference type="PROSITE" id="PS50939">
    <property type="entry name" value="CYTOCHROME_B561"/>
    <property type="match status" value="1"/>
</dbReference>
<accession>A0A2V0PF21</accession>
<feature type="chain" id="PRO_5015863387" description="Cytochrome b561 domain-containing protein" evidence="9">
    <location>
        <begin position="21"/>
        <end position="686"/>
    </location>
</feature>
<dbReference type="InParanoid" id="A0A2V0PF21"/>
<keyword evidence="6 8" id="KW-1133">Transmembrane helix</keyword>
<feature type="domain" description="Cytochrome b561" evidence="11">
    <location>
        <begin position="411"/>
        <end position="621"/>
    </location>
</feature>
<evidence type="ECO:0000313" key="12">
    <source>
        <dbReference type="EMBL" id="GBF98451.1"/>
    </source>
</evidence>
<keyword evidence="3 8" id="KW-0812">Transmembrane</keyword>
<feature type="transmembrane region" description="Helical" evidence="8">
    <location>
        <begin position="488"/>
        <end position="511"/>
    </location>
</feature>
<gene>
    <name evidence="12" type="ORF">Rsub_11096</name>
</gene>
<evidence type="ECO:0000259" key="10">
    <source>
        <dbReference type="PROSITE" id="PS50836"/>
    </source>
</evidence>
<proteinExistence type="predicted"/>
<evidence type="ECO:0000256" key="1">
    <source>
        <dbReference type="ARBA" id="ARBA00004370"/>
    </source>
</evidence>
<dbReference type="Proteomes" id="UP000247498">
    <property type="component" value="Unassembled WGS sequence"/>
</dbReference>
<dbReference type="SMART" id="SM00665">
    <property type="entry name" value="B561"/>
    <property type="match status" value="1"/>
</dbReference>
<evidence type="ECO:0000256" key="6">
    <source>
        <dbReference type="ARBA" id="ARBA00022989"/>
    </source>
</evidence>
<comment type="caution">
    <text evidence="12">The sequence shown here is derived from an EMBL/GenBank/DDBJ whole genome shotgun (WGS) entry which is preliminary data.</text>
</comment>
<evidence type="ECO:0000256" key="4">
    <source>
        <dbReference type="ARBA" id="ARBA00022729"/>
    </source>
</evidence>
<evidence type="ECO:0000256" key="9">
    <source>
        <dbReference type="SAM" id="SignalP"/>
    </source>
</evidence>
<keyword evidence="2" id="KW-0813">Transport</keyword>
<evidence type="ECO:0000313" key="13">
    <source>
        <dbReference type="Proteomes" id="UP000247498"/>
    </source>
</evidence>
<feature type="domain" description="DOMON" evidence="10">
    <location>
        <begin position="268"/>
        <end position="387"/>
    </location>
</feature>
<dbReference type="FunCoup" id="A0A2V0PF21">
    <property type="interactions" value="299"/>
</dbReference>
<evidence type="ECO:0000256" key="5">
    <source>
        <dbReference type="ARBA" id="ARBA00022982"/>
    </source>
</evidence>
<evidence type="ECO:0000256" key="7">
    <source>
        <dbReference type="ARBA" id="ARBA00023136"/>
    </source>
</evidence>
<sequence>MRPAALVLLGLACLYCVADAYPVLWAELPSDERGATAAASDAHPSKQEAEHAAPVADSATKFTVTSKAGAPAAKLCPGVTYTVQVDFPESRLAFLTTSVGTFVPEDPACPNRHVELKPNRGPSLAVDMKVPCAPKGVAAGLHVTSAKGSSGGFHSARATLPVDPACAAAACSGAGAAAAAAPKAVPKSAAAAVAPAEPAEAPAAAAAAAKPAAAKAPAAAGAKAVKAAAVPGCTPSELGYSCVATTRRGTRVHYSLGGAPPDNACTRGAAGGAAAAKAGQQLMHFAYEGMEPGYAALGFTARPGKMYPSDAVIGWVAPDGTAKVSGYHLTSYEVAPTDAAPGWASNLGVVSEAGATTVCFSRALSEAAAKAVPKLNEDGAPMIWASSPDHALVEHSRWGSYVADLRPLLAAASGDAAALAALAGARPTLVVPDDDAAQAAASRARVAHGVLMLAAFGLLMPLGALLARHKWLYGDHAAEKIHPGWFHLHIRIQVLAILAAVAGTILVFAFFGDDRKGVNKLYTPHMALGLAAVVAAVLQAGIGHKRPGITHESRDNWRALHYSWGFATMLSGIANCGIGIALVHGIQGDKLEYWVAPTATVLGLLGLAALVLENKRQQVIRNRVYNPSSHAFTPKPSYASGLADAGAPASRSAATSRHQLLPDAQKSNGHHSNGAAARYEANGAAV</sequence>
<dbReference type="EMBL" id="BDRX01000125">
    <property type="protein sequence ID" value="GBF98451.1"/>
    <property type="molecule type" value="Genomic_DNA"/>
</dbReference>
<evidence type="ECO:0008006" key="14">
    <source>
        <dbReference type="Google" id="ProtNLM"/>
    </source>
</evidence>
<feature type="transmembrane region" description="Helical" evidence="8">
    <location>
        <begin position="564"/>
        <end position="587"/>
    </location>
</feature>
<dbReference type="Pfam" id="PF03188">
    <property type="entry name" value="Cytochrom_B561"/>
    <property type="match status" value="1"/>
</dbReference>
<dbReference type="Gene3D" id="1.20.120.1770">
    <property type="match status" value="1"/>
</dbReference>
<dbReference type="CDD" id="cd08760">
    <property type="entry name" value="Cyt_b561_FRRS1_like"/>
    <property type="match status" value="1"/>
</dbReference>
<feature type="transmembrane region" description="Helical" evidence="8">
    <location>
        <begin position="523"/>
        <end position="543"/>
    </location>
</feature>
<dbReference type="SMART" id="SM00664">
    <property type="entry name" value="DoH"/>
    <property type="match status" value="1"/>
</dbReference>
<dbReference type="CDD" id="cd09631">
    <property type="entry name" value="DOMON_DOH"/>
    <property type="match status" value="1"/>
</dbReference>
<keyword evidence="7 8" id="KW-0472">Membrane</keyword>
<evidence type="ECO:0000256" key="2">
    <source>
        <dbReference type="ARBA" id="ARBA00022448"/>
    </source>
</evidence>
<dbReference type="AlphaFoldDB" id="A0A2V0PF21"/>
<dbReference type="InterPro" id="IPR005018">
    <property type="entry name" value="DOMON_domain"/>
</dbReference>
<keyword evidence="4 9" id="KW-0732">Signal</keyword>
<keyword evidence="5" id="KW-0249">Electron transport</keyword>
<protein>
    <recommendedName>
        <fullName evidence="14">Cytochrome b561 domain-containing protein</fullName>
    </recommendedName>
</protein>
<dbReference type="InterPro" id="IPR045266">
    <property type="entry name" value="DOH_DOMON"/>
</dbReference>
<dbReference type="PANTHER" id="PTHR23130">
    <property type="entry name" value="CYTOCHROME B561 AND DOMON DOMAIN-CONTAINING PROTEIN"/>
    <property type="match status" value="1"/>
</dbReference>
<comment type="subcellular location">
    <subcellularLocation>
        <location evidence="1">Membrane</location>
    </subcellularLocation>
</comment>
<keyword evidence="13" id="KW-1185">Reference proteome</keyword>
<evidence type="ECO:0000256" key="8">
    <source>
        <dbReference type="SAM" id="Phobius"/>
    </source>
</evidence>
<evidence type="ECO:0000256" key="3">
    <source>
        <dbReference type="ARBA" id="ARBA00022692"/>
    </source>
</evidence>
<organism evidence="12 13">
    <name type="scientific">Raphidocelis subcapitata</name>
    <dbReference type="NCBI Taxonomy" id="307507"/>
    <lineage>
        <taxon>Eukaryota</taxon>
        <taxon>Viridiplantae</taxon>
        <taxon>Chlorophyta</taxon>
        <taxon>core chlorophytes</taxon>
        <taxon>Chlorophyceae</taxon>
        <taxon>CS clade</taxon>
        <taxon>Sphaeropleales</taxon>
        <taxon>Selenastraceae</taxon>
        <taxon>Raphidocelis</taxon>
    </lineage>
</organism>